<dbReference type="Pfam" id="PF04278">
    <property type="entry name" value="Tic22"/>
    <property type="match status" value="1"/>
</dbReference>
<evidence type="ECO:0008006" key="4">
    <source>
        <dbReference type="Google" id="ProtNLM"/>
    </source>
</evidence>
<dbReference type="GO" id="GO:0015031">
    <property type="term" value="P:protein transport"/>
    <property type="evidence" value="ECO:0007669"/>
    <property type="project" value="InterPro"/>
</dbReference>
<proteinExistence type="predicted"/>
<dbReference type="AlphaFoldDB" id="A0A2W4YX08"/>
<keyword evidence="1" id="KW-1133">Transmembrane helix</keyword>
<evidence type="ECO:0000256" key="1">
    <source>
        <dbReference type="SAM" id="Phobius"/>
    </source>
</evidence>
<dbReference type="InterPro" id="IPR007378">
    <property type="entry name" value="Tic22-like"/>
</dbReference>
<comment type="caution">
    <text evidence="2">The sequence shown here is derived from an EMBL/GenBank/DDBJ whole genome shotgun (WGS) entry which is preliminary data.</text>
</comment>
<reference evidence="3" key="1">
    <citation type="submission" date="2018-04" db="EMBL/GenBank/DDBJ databases">
        <authorList>
            <person name="Cornet L."/>
        </authorList>
    </citation>
    <scope>NUCLEOTIDE SEQUENCE [LARGE SCALE GENOMIC DNA]</scope>
</reference>
<gene>
    <name evidence="2" type="ORF">DCF15_14980</name>
</gene>
<dbReference type="Gene3D" id="3.40.1350.100">
    <property type="match status" value="1"/>
</dbReference>
<dbReference type="PANTHER" id="PTHR33926:SF4">
    <property type="entry name" value="PROTEIN TIC 22, CHLOROPLASTIC"/>
    <property type="match status" value="1"/>
</dbReference>
<sequence length="256" mass="26934">MRSFIRQILTQSLAQPLAKALAVGALTTGLAGAVVAMPAFAPTDEQVASKLANVPVFVIGNNDGLVLISNGQAEGQLAQPSLYVFMTEQDAKTFLARANEANPQFAPEAQVGLTSLENLYQEAESQSGDRPLQLVYVPEEAEATQAAALNVGYQGGVPLFFARFADGSLAPVQQENGEAIFPLFFSRADLDALLSDLATRNPEARAAISVGVLPLEAMLAELKNSDDAALNQIRLLPDSATISAIQQSTPQAAPTP</sequence>
<protein>
    <recommendedName>
        <fullName evidence="4">Tic22 family protein</fullName>
    </recommendedName>
</protein>
<reference evidence="2 3" key="2">
    <citation type="submission" date="2018-06" db="EMBL/GenBank/DDBJ databases">
        <title>Metagenomic assembly of (sub)arctic Cyanobacteria and their associated microbiome from non-axenic cultures.</title>
        <authorList>
            <person name="Baurain D."/>
        </authorList>
    </citation>
    <scope>NUCLEOTIDE SEQUENCE [LARGE SCALE GENOMIC DNA]</scope>
    <source>
        <strain evidence="2">ULC027bin1</strain>
    </source>
</reference>
<dbReference type="Proteomes" id="UP000249794">
    <property type="component" value="Unassembled WGS sequence"/>
</dbReference>
<dbReference type="EMBL" id="QBMP01000171">
    <property type="protein sequence ID" value="PZO51391.1"/>
    <property type="molecule type" value="Genomic_DNA"/>
</dbReference>
<dbReference type="PANTHER" id="PTHR33926">
    <property type="entry name" value="PROTEIN TIC 22, CHLOROPLASTIC"/>
    <property type="match status" value="1"/>
</dbReference>
<organism evidence="2 3">
    <name type="scientific">Phormidesmis priestleyi</name>
    <dbReference type="NCBI Taxonomy" id="268141"/>
    <lineage>
        <taxon>Bacteria</taxon>
        <taxon>Bacillati</taxon>
        <taxon>Cyanobacteriota</taxon>
        <taxon>Cyanophyceae</taxon>
        <taxon>Leptolyngbyales</taxon>
        <taxon>Leptolyngbyaceae</taxon>
        <taxon>Phormidesmis</taxon>
    </lineage>
</organism>
<evidence type="ECO:0000313" key="2">
    <source>
        <dbReference type="EMBL" id="PZO51391.1"/>
    </source>
</evidence>
<feature type="transmembrane region" description="Helical" evidence="1">
    <location>
        <begin position="20"/>
        <end position="41"/>
    </location>
</feature>
<keyword evidence="1" id="KW-0472">Membrane</keyword>
<name>A0A2W4YX08_9CYAN</name>
<keyword evidence="1" id="KW-0812">Transmembrane</keyword>
<accession>A0A2W4YX08</accession>
<evidence type="ECO:0000313" key="3">
    <source>
        <dbReference type="Proteomes" id="UP000249794"/>
    </source>
</evidence>